<reference evidence="1" key="1">
    <citation type="submission" date="2018-01" db="EMBL/GenBank/DDBJ databases">
        <title>An insight into the sialome of Amazonian anophelines.</title>
        <authorList>
            <person name="Ribeiro J.M."/>
            <person name="Scarpassa V."/>
            <person name="Calvo E."/>
        </authorList>
    </citation>
    <scope>NUCLEOTIDE SEQUENCE</scope>
</reference>
<evidence type="ECO:0000313" key="1">
    <source>
        <dbReference type="EMBL" id="MBW79619.1"/>
    </source>
</evidence>
<accession>A0A2M4DQ10</accession>
<organism evidence="1">
    <name type="scientific">Anopheles darlingi</name>
    <name type="common">Mosquito</name>
    <dbReference type="NCBI Taxonomy" id="43151"/>
    <lineage>
        <taxon>Eukaryota</taxon>
        <taxon>Metazoa</taxon>
        <taxon>Ecdysozoa</taxon>
        <taxon>Arthropoda</taxon>
        <taxon>Hexapoda</taxon>
        <taxon>Insecta</taxon>
        <taxon>Pterygota</taxon>
        <taxon>Neoptera</taxon>
        <taxon>Endopterygota</taxon>
        <taxon>Diptera</taxon>
        <taxon>Nematocera</taxon>
        <taxon>Culicoidea</taxon>
        <taxon>Culicidae</taxon>
        <taxon>Anophelinae</taxon>
        <taxon>Anopheles</taxon>
    </lineage>
</organism>
<dbReference type="PROSITE" id="PS51257">
    <property type="entry name" value="PROKAR_LIPOPROTEIN"/>
    <property type="match status" value="1"/>
</dbReference>
<dbReference type="EMBL" id="GGFL01015441">
    <property type="protein sequence ID" value="MBW79619.1"/>
    <property type="molecule type" value="Transcribed_RNA"/>
</dbReference>
<dbReference type="AlphaFoldDB" id="A0A2M4DQ10"/>
<name>A0A2M4DQ10_ANODA</name>
<protein>
    <submittedName>
        <fullName evidence="1">Putative secreted protein</fullName>
    </submittedName>
</protein>
<sequence length="259" mass="29080">MAHLNWKLSQPALFFASCRALTLLRLWVAATRARPSREHPSRTRSSATSRTVACRWILRSGYGIRRWTAQRGSTNRTTIQRRHDAGLSPTDNAPAHFACLVCFQRLLLWSIELHRLIDDGQPEGGNAVVEVARTMTVTLDDGLWSELLQTRTRRHKVLPKATGIVGRVHYVAIAKPQFLPSCGTIRYRHGLTVECHDTCVRFTNAAARDVALNLVGWDGGHRHGHGFGRRQPDRIVIVCGVVADIVDITEHERHRAEAP</sequence>
<proteinExistence type="predicted"/>